<keyword evidence="4 9" id="KW-0862">Zinc</keyword>
<dbReference type="PANTHER" id="PTHR22726">
    <property type="entry name" value="METALLOENDOPEPTIDASE OMA1"/>
    <property type="match status" value="1"/>
</dbReference>
<dbReference type="EnsemblMetazoa" id="XM_030989890">
    <property type="protein sequence ID" value="XP_030845750"/>
    <property type="gene ID" value="LOC594646"/>
</dbReference>
<evidence type="ECO:0000256" key="3">
    <source>
        <dbReference type="ARBA" id="ARBA00022801"/>
    </source>
</evidence>
<evidence type="ECO:0000256" key="8">
    <source>
        <dbReference type="ARBA" id="ARBA00042978"/>
    </source>
</evidence>
<feature type="transmembrane region" description="Helical" evidence="10">
    <location>
        <begin position="143"/>
        <end position="160"/>
    </location>
</feature>
<dbReference type="GO" id="GO:0034982">
    <property type="term" value="P:mitochondrial protein processing"/>
    <property type="evidence" value="ECO:0000318"/>
    <property type="project" value="GO_Central"/>
</dbReference>
<dbReference type="Pfam" id="PF01435">
    <property type="entry name" value="Peptidase_M48"/>
    <property type="match status" value="1"/>
</dbReference>
<keyword evidence="13" id="KW-1185">Reference proteome</keyword>
<dbReference type="GeneID" id="594646"/>
<evidence type="ECO:0000313" key="13">
    <source>
        <dbReference type="Proteomes" id="UP000007110"/>
    </source>
</evidence>
<comment type="similarity">
    <text evidence="6 9">Belongs to the peptidase M48 family.</text>
</comment>
<dbReference type="GO" id="GO:0046872">
    <property type="term" value="F:metal ion binding"/>
    <property type="evidence" value="ECO:0007669"/>
    <property type="project" value="UniProtKB-KW"/>
</dbReference>
<evidence type="ECO:0000256" key="4">
    <source>
        <dbReference type="ARBA" id="ARBA00022833"/>
    </source>
</evidence>
<proteinExistence type="inferred from homology"/>
<evidence type="ECO:0000256" key="2">
    <source>
        <dbReference type="ARBA" id="ARBA00022723"/>
    </source>
</evidence>
<dbReference type="RefSeq" id="XP_030845750.1">
    <property type="nucleotide sequence ID" value="XM_030989890.1"/>
</dbReference>
<dbReference type="FunCoup" id="A0A7M7P617">
    <property type="interactions" value="115"/>
</dbReference>
<evidence type="ECO:0000256" key="6">
    <source>
        <dbReference type="ARBA" id="ARBA00038233"/>
    </source>
</evidence>
<dbReference type="KEGG" id="spu:594646"/>
<keyword evidence="10" id="KW-0812">Transmembrane</keyword>
<dbReference type="AlphaFoldDB" id="A0A7M7P617"/>
<evidence type="ECO:0000256" key="7">
    <source>
        <dbReference type="ARBA" id="ARBA00040360"/>
    </source>
</evidence>
<organism evidence="12 13">
    <name type="scientific">Strongylocentrotus purpuratus</name>
    <name type="common">Purple sea urchin</name>
    <dbReference type="NCBI Taxonomy" id="7668"/>
    <lineage>
        <taxon>Eukaryota</taxon>
        <taxon>Metazoa</taxon>
        <taxon>Echinodermata</taxon>
        <taxon>Eleutherozoa</taxon>
        <taxon>Echinozoa</taxon>
        <taxon>Echinoidea</taxon>
        <taxon>Euechinoidea</taxon>
        <taxon>Echinacea</taxon>
        <taxon>Camarodonta</taxon>
        <taxon>Echinidea</taxon>
        <taxon>Strongylocentrotidae</taxon>
        <taxon>Strongylocentrotus</taxon>
    </lineage>
</organism>
<evidence type="ECO:0000313" key="12">
    <source>
        <dbReference type="EnsemblMetazoa" id="XP_030845750"/>
    </source>
</evidence>
<dbReference type="CDD" id="cd07331">
    <property type="entry name" value="M48C_Oma1_like"/>
    <property type="match status" value="1"/>
</dbReference>
<dbReference type="OMA" id="TFILGHE"/>
<evidence type="ECO:0000256" key="5">
    <source>
        <dbReference type="ARBA" id="ARBA00023049"/>
    </source>
</evidence>
<keyword evidence="3 9" id="KW-0378">Hydrolase</keyword>
<accession>A0A7M7P617</accession>
<keyword evidence="1 9" id="KW-0645">Protease</keyword>
<dbReference type="GO" id="GO:0004222">
    <property type="term" value="F:metalloendopeptidase activity"/>
    <property type="evidence" value="ECO:0000318"/>
    <property type="project" value="GO_Central"/>
</dbReference>
<evidence type="ECO:0000256" key="1">
    <source>
        <dbReference type="ARBA" id="ARBA00022670"/>
    </source>
</evidence>
<protein>
    <recommendedName>
        <fullName evidence="7">Metalloendopeptidase OMA1, mitochondrial</fullName>
    </recommendedName>
    <alternativeName>
        <fullName evidence="8">Overlapping with the m-AAA protease 1 homolog</fullName>
    </alternativeName>
</protein>
<dbReference type="Proteomes" id="UP000007110">
    <property type="component" value="Unassembled WGS sequence"/>
</dbReference>
<reference evidence="13" key="1">
    <citation type="submission" date="2015-02" db="EMBL/GenBank/DDBJ databases">
        <title>Genome sequencing for Strongylocentrotus purpuratus.</title>
        <authorList>
            <person name="Murali S."/>
            <person name="Liu Y."/>
            <person name="Vee V."/>
            <person name="English A."/>
            <person name="Wang M."/>
            <person name="Skinner E."/>
            <person name="Han Y."/>
            <person name="Muzny D.M."/>
            <person name="Worley K.C."/>
            <person name="Gibbs R.A."/>
        </authorList>
    </citation>
    <scope>NUCLEOTIDE SEQUENCE</scope>
</reference>
<dbReference type="GO" id="GO:0005743">
    <property type="term" value="C:mitochondrial inner membrane"/>
    <property type="evidence" value="ECO:0000318"/>
    <property type="project" value="GO_Central"/>
</dbReference>
<dbReference type="InParanoid" id="A0A7M7P617"/>
<dbReference type="InterPro" id="IPR001915">
    <property type="entry name" value="Peptidase_M48"/>
</dbReference>
<dbReference type="Gene3D" id="3.30.2010.10">
    <property type="entry name" value="Metalloproteases ('zincins'), catalytic domain"/>
    <property type="match status" value="1"/>
</dbReference>
<keyword evidence="10" id="KW-1133">Transmembrane helix</keyword>
<feature type="transmembrane region" description="Helical" evidence="10">
    <location>
        <begin position="297"/>
        <end position="322"/>
    </location>
</feature>
<name>A0A7M7P617_STRPU</name>
<sequence>MMAQYIAGLCHRGGFPFSRVLHCSLLSRINPHVSSASHRSFVMHPCVGTLTQTNLSVWKKARTTSCTNQSLESNEKLHLIHHRIFHTSQSRPAVPVAVWLAAKTLAKTAAIITGRTLRNRWRDHPKHKHKTTSERLHDNRGKIIAGILGMLGFGIGYYYYHIEYTPLTNRPRFILFNKTQFEKIVEEEYKMHCETYKDSFVPTDHKIYGIISGIVMQLIKANQDVSQIRNQTWTIHVVDQNIKNAFVLPNGHIFVFTGILQATDNIEQLGTVLAHEMAHVVLNHSAEMASFFEFFDLFMIVVLTVLWAFLPNDGVALVATWFKQKVVELLLHMPYSRSLETEADEVGLMLAAKSCIDVRECKAFWEAMDVAQISTGEPEPLEFLSTHPSHQRRADYIESLLPKAIQVRQYCNCPELPHRIPSQRAVITKSIPAVSAA</sequence>
<keyword evidence="10" id="KW-0472">Membrane</keyword>
<keyword evidence="2" id="KW-0479">Metal-binding</keyword>
<evidence type="ECO:0000256" key="10">
    <source>
        <dbReference type="SAM" id="Phobius"/>
    </source>
</evidence>
<feature type="domain" description="Peptidase M48" evidence="11">
    <location>
        <begin position="221"/>
        <end position="398"/>
    </location>
</feature>
<dbReference type="GO" id="GO:0006515">
    <property type="term" value="P:protein quality control for misfolded or incompletely synthesized proteins"/>
    <property type="evidence" value="ECO:0000318"/>
    <property type="project" value="GO_Central"/>
</dbReference>
<evidence type="ECO:0000259" key="11">
    <source>
        <dbReference type="Pfam" id="PF01435"/>
    </source>
</evidence>
<dbReference type="OrthoDB" id="7464992at2759"/>
<reference evidence="12" key="2">
    <citation type="submission" date="2021-01" db="UniProtKB">
        <authorList>
            <consortium name="EnsemblMetazoa"/>
        </authorList>
    </citation>
    <scope>IDENTIFICATION</scope>
</reference>
<keyword evidence="5 9" id="KW-0482">Metalloprotease</keyword>
<dbReference type="InterPro" id="IPR051156">
    <property type="entry name" value="Mito/Outer_Membr_Metalloprot"/>
</dbReference>
<evidence type="ECO:0000256" key="9">
    <source>
        <dbReference type="RuleBase" id="RU003983"/>
    </source>
</evidence>
<dbReference type="PANTHER" id="PTHR22726:SF1">
    <property type="entry name" value="METALLOENDOPEPTIDASE OMA1, MITOCHONDRIAL"/>
    <property type="match status" value="1"/>
</dbReference>
<comment type="cofactor">
    <cofactor evidence="9">
        <name>Zn(2+)</name>
        <dbReference type="ChEBI" id="CHEBI:29105"/>
    </cofactor>
    <text evidence="9">Binds 1 zinc ion per subunit.</text>
</comment>